<protein>
    <recommendedName>
        <fullName evidence="6">MARVEL domain-containing protein</fullName>
    </recommendedName>
</protein>
<reference evidence="7" key="1">
    <citation type="submission" date="2022-07" db="EMBL/GenBank/DDBJ databases">
        <title>Draft genome sequence of Zalerion maritima ATCC 34329, a (micro)plastics degrading marine fungus.</title>
        <authorList>
            <person name="Paco A."/>
            <person name="Goncalves M.F.M."/>
            <person name="Rocha-Santos T.A.P."/>
            <person name="Alves A."/>
        </authorList>
    </citation>
    <scope>NUCLEOTIDE SEQUENCE</scope>
    <source>
        <strain evidence="7">ATCC 34329</strain>
    </source>
</reference>
<evidence type="ECO:0000256" key="1">
    <source>
        <dbReference type="ARBA" id="ARBA00004141"/>
    </source>
</evidence>
<keyword evidence="3 5" id="KW-1133">Transmembrane helix</keyword>
<evidence type="ECO:0000313" key="7">
    <source>
        <dbReference type="EMBL" id="KAJ2904961.1"/>
    </source>
</evidence>
<feature type="transmembrane region" description="Helical" evidence="5">
    <location>
        <begin position="49"/>
        <end position="68"/>
    </location>
</feature>
<dbReference type="GO" id="GO:0016020">
    <property type="term" value="C:membrane"/>
    <property type="evidence" value="ECO:0007669"/>
    <property type="project" value="UniProtKB-SubCell"/>
</dbReference>
<dbReference type="PANTHER" id="PTHR37451:SF5">
    <property type="entry name" value="MARVEL DOMAIN-CONTAINING PROTEIN"/>
    <property type="match status" value="1"/>
</dbReference>
<comment type="caution">
    <text evidence="7">The sequence shown here is derived from an EMBL/GenBank/DDBJ whole genome shotgun (WGS) entry which is preliminary data.</text>
</comment>
<evidence type="ECO:0000259" key="6">
    <source>
        <dbReference type="Pfam" id="PF01284"/>
    </source>
</evidence>
<evidence type="ECO:0000256" key="4">
    <source>
        <dbReference type="ARBA" id="ARBA00023136"/>
    </source>
</evidence>
<keyword evidence="2 5" id="KW-0812">Transmembrane</keyword>
<keyword evidence="4 5" id="KW-0472">Membrane</keyword>
<gene>
    <name evidence="7" type="ORF">MKZ38_006826</name>
</gene>
<dbReference type="PANTHER" id="PTHR37451">
    <property type="entry name" value="MARVEL DOMAIN"/>
    <property type="match status" value="1"/>
</dbReference>
<evidence type="ECO:0000256" key="2">
    <source>
        <dbReference type="ARBA" id="ARBA00022692"/>
    </source>
</evidence>
<comment type="subcellular location">
    <subcellularLocation>
        <location evidence="1">Membrane</location>
        <topology evidence="1">Multi-pass membrane protein</topology>
    </subcellularLocation>
</comment>
<keyword evidence="8" id="KW-1185">Reference proteome</keyword>
<organism evidence="7 8">
    <name type="scientific">Zalerion maritima</name>
    <dbReference type="NCBI Taxonomy" id="339359"/>
    <lineage>
        <taxon>Eukaryota</taxon>
        <taxon>Fungi</taxon>
        <taxon>Dikarya</taxon>
        <taxon>Ascomycota</taxon>
        <taxon>Pezizomycotina</taxon>
        <taxon>Sordariomycetes</taxon>
        <taxon>Lulworthiomycetidae</taxon>
        <taxon>Lulworthiales</taxon>
        <taxon>Lulworthiaceae</taxon>
        <taxon>Zalerion</taxon>
    </lineage>
</organism>
<feature type="transmembrane region" description="Helical" evidence="5">
    <location>
        <begin position="13"/>
        <end position="37"/>
    </location>
</feature>
<dbReference type="AlphaFoldDB" id="A0AAD5WUF1"/>
<dbReference type="EMBL" id="JAKWBI020000041">
    <property type="protein sequence ID" value="KAJ2904961.1"/>
    <property type="molecule type" value="Genomic_DNA"/>
</dbReference>
<accession>A0AAD5WUF1</accession>
<feature type="transmembrane region" description="Helical" evidence="5">
    <location>
        <begin position="80"/>
        <end position="104"/>
    </location>
</feature>
<sequence length="165" mass="18035">MGIAQTLFKCLHLVVRCLQAASAMTVLGLSAYVATWYNRDTLTASPSQVNFLVFVPCWSIISLLYLEVTPKFAPRIANPYASIFFEATNFLFYVAGAGALGHFLARLLFCRGMVCTVAHADAGIAGALAVMWFYTMGTLIMDVFKIGFRKNAATMTRPKPEMSAA</sequence>
<feature type="transmembrane region" description="Helical" evidence="5">
    <location>
        <begin position="124"/>
        <end position="148"/>
    </location>
</feature>
<dbReference type="InterPro" id="IPR008253">
    <property type="entry name" value="Marvel"/>
</dbReference>
<evidence type="ECO:0000256" key="3">
    <source>
        <dbReference type="ARBA" id="ARBA00022989"/>
    </source>
</evidence>
<name>A0AAD5WUF1_9PEZI</name>
<dbReference type="Pfam" id="PF01284">
    <property type="entry name" value="MARVEL"/>
    <property type="match status" value="1"/>
</dbReference>
<evidence type="ECO:0000256" key="5">
    <source>
        <dbReference type="SAM" id="Phobius"/>
    </source>
</evidence>
<feature type="domain" description="MARVEL" evidence="6">
    <location>
        <begin position="11"/>
        <end position="136"/>
    </location>
</feature>
<proteinExistence type="predicted"/>
<dbReference type="Proteomes" id="UP001201980">
    <property type="component" value="Unassembled WGS sequence"/>
</dbReference>
<evidence type="ECO:0000313" key="8">
    <source>
        <dbReference type="Proteomes" id="UP001201980"/>
    </source>
</evidence>